<dbReference type="GO" id="GO:0003924">
    <property type="term" value="F:GTPase activity"/>
    <property type="evidence" value="ECO:0007669"/>
    <property type="project" value="InterPro"/>
</dbReference>
<keyword evidence="4" id="KW-0342">GTP-binding</keyword>
<dbReference type="GO" id="GO:0008053">
    <property type="term" value="P:mitochondrial fusion"/>
    <property type="evidence" value="ECO:0007669"/>
    <property type="project" value="TreeGrafter"/>
</dbReference>
<accession>A0A5A8F6H3</accession>
<evidence type="ECO:0000313" key="8">
    <source>
        <dbReference type="EMBL" id="KAA0259410.1"/>
    </source>
</evidence>
<dbReference type="PANTHER" id="PTHR10465:SF0">
    <property type="entry name" value="SARCALUMENIN"/>
    <property type="match status" value="1"/>
</dbReference>
<dbReference type="InterPro" id="IPR027417">
    <property type="entry name" value="P-loop_NTPase"/>
</dbReference>
<dbReference type="AlphaFoldDB" id="A0A5A8F6H3"/>
<comment type="subcellular location">
    <subcellularLocation>
        <location evidence="1">Membrane</location>
    </subcellularLocation>
</comment>
<dbReference type="PANTHER" id="PTHR10465">
    <property type="entry name" value="TRANSMEMBRANE GTPASE FZO1"/>
    <property type="match status" value="1"/>
</dbReference>
<dbReference type="SUPFAM" id="SSF52540">
    <property type="entry name" value="P-loop containing nucleoside triphosphate hydrolases"/>
    <property type="match status" value="1"/>
</dbReference>
<organism evidence="8 9">
    <name type="scientific">Deferribacter autotrophicus</name>
    <dbReference type="NCBI Taxonomy" id="500465"/>
    <lineage>
        <taxon>Bacteria</taxon>
        <taxon>Pseudomonadati</taxon>
        <taxon>Deferribacterota</taxon>
        <taxon>Deferribacteres</taxon>
        <taxon>Deferribacterales</taxon>
        <taxon>Deferribacteraceae</taxon>
        <taxon>Deferribacter</taxon>
    </lineage>
</organism>
<keyword evidence="6" id="KW-0175">Coiled coil</keyword>
<protein>
    <recommendedName>
        <fullName evidence="7">Dynamin N-terminal domain-containing protein</fullName>
    </recommendedName>
</protein>
<dbReference type="OrthoDB" id="9802035at2"/>
<dbReference type="Pfam" id="PF00350">
    <property type="entry name" value="Dynamin_N"/>
    <property type="match status" value="1"/>
</dbReference>
<reference evidence="8 9" key="1">
    <citation type="submission" date="2019-06" db="EMBL/GenBank/DDBJ databases">
        <title>Genomic insights into carbon and energy metabolism of Deferribacter autotrophicus revealed new metabolic traits in the phylum Deferribacteres.</title>
        <authorList>
            <person name="Slobodkin A.I."/>
            <person name="Slobodkina G.B."/>
            <person name="Allioux M."/>
            <person name="Alain K."/>
            <person name="Jebbar M."/>
            <person name="Shadrin V."/>
            <person name="Kublanov I.V."/>
            <person name="Toshchakov S.V."/>
            <person name="Bonch-Osmolovskaya E.A."/>
        </authorList>
    </citation>
    <scope>NUCLEOTIDE SEQUENCE [LARGE SCALE GENOMIC DNA]</scope>
    <source>
        <strain evidence="8 9">SL50</strain>
    </source>
</reference>
<evidence type="ECO:0000256" key="1">
    <source>
        <dbReference type="ARBA" id="ARBA00004370"/>
    </source>
</evidence>
<sequence>MDKSTEIKETSLYHFLIKSAKILDEKPHIYNCFKDIYNRVEEITEKPLKLAILGEFSCGKSSFINRLIGMDILPTGFMPVTSAVTVLEYSEKEKIEITYKESSGNIITKEYDGYDKLRFFQNQQENKEFINIQKIRVFINNEILKYFHIIDTPGFNDPNNLGELTKSIFDDINYVIWIFKASQAGKETERIYLEEFKSKSLYKDNIYAVVNFGDEVVSDPNEYENVSNEILENLQIQFGDYFVNDEIFLISCVKKDEFWSEKFALLEGDLREKVLEKDKEISRKQLKEEFEKLNKRINEVVQSTLKLNNELNQKFNKFIQSDIGEDLISHLDEIKSNIIYIIREGVNKIENRLKNTSLFKKEYVESLLKFASFYFTAEELDVMRKNIQNIYYEFIARFHEQFKKFKLEVKKIRENNLIKNNKLEEELDRKMDTLSANLNLLQNSKQLLIVGYIIGLLSDDYVYKFIKNCENASENLSDGTIFNLLNMDFDMSYFVNEIKNIGKTINDELLADVGLLEETKEQLKDLEERS</sequence>
<keyword evidence="3" id="KW-0378">Hydrolase</keyword>
<feature type="coiled-coil region" evidence="6">
    <location>
        <begin position="276"/>
        <end position="303"/>
    </location>
</feature>
<evidence type="ECO:0000259" key="7">
    <source>
        <dbReference type="Pfam" id="PF00350"/>
    </source>
</evidence>
<keyword evidence="5" id="KW-0472">Membrane</keyword>
<evidence type="ECO:0000256" key="4">
    <source>
        <dbReference type="ARBA" id="ARBA00023134"/>
    </source>
</evidence>
<keyword evidence="9" id="KW-1185">Reference proteome</keyword>
<proteinExistence type="predicted"/>
<evidence type="ECO:0000256" key="5">
    <source>
        <dbReference type="ARBA" id="ARBA00023136"/>
    </source>
</evidence>
<dbReference type="InterPro" id="IPR045063">
    <property type="entry name" value="Dynamin_N"/>
</dbReference>
<feature type="domain" description="Dynamin N-terminal" evidence="7">
    <location>
        <begin position="50"/>
        <end position="196"/>
    </location>
</feature>
<keyword evidence="2" id="KW-0547">Nucleotide-binding</keyword>
<name>A0A5A8F6H3_9BACT</name>
<evidence type="ECO:0000256" key="2">
    <source>
        <dbReference type="ARBA" id="ARBA00022741"/>
    </source>
</evidence>
<dbReference type="GO" id="GO:0005525">
    <property type="term" value="F:GTP binding"/>
    <property type="evidence" value="ECO:0007669"/>
    <property type="project" value="UniProtKB-KW"/>
</dbReference>
<evidence type="ECO:0000256" key="3">
    <source>
        <dbReference type="ARBA" id="ARBA00022801"/>
    </source>
</evidence>
<dbReference type="Gene3D" id="3.40.50.300">
    <property type="entry name" value="P-loop containing nucleotide triphosphate hydrolases"/>
    <property type="match status" value="1"/>
</dbReference>
<dbReference type="InterPro" id="IPR027094">
    <property type="entry name" value="Mitofusin_fam"/>
</dbReference>
<dbReference type="Proteomes" id="UP000322876">
    <property type="component" value="Unassembled WGS sequence"/>
</dbReference>
<dbReference type="EMBL" id="VFJB01000001">
    <property type="protein sequence ID" value="KAA0259410.1"/>
    <property type="molecule type" value="Genomic_DNA"/>
</dbReference>
<dbReference type="RefSeq" id="WP_149265231.1">
    <property type="nucleotide sequence ID" value="NZ_VFJB01000001.1"/>
</dbReference>
<gene>
    <name evidence="8" type="ORF">FHQ18_00595</name>
</gene>
<evidence type="ECO:0000313" key="9">
    <source>
        <dbReference type="Proteomes" id="UP000322876"/>
    </source>
</evidence>
<evidence type="ECO:0000256" key="6">
    <source>
        <dbReference type="SAM" id="Coils"/>
    </source>
</evidence>
<dbReference type="GO" id="GO:0016020">
    <property type="term" value="C:membrane"/>
    <property type="evidence" value="ECO:0007669"/>
    <property type="project" value="UniProtKB-SubCell"/>
</dbReference>
<comment type="caution">
    <text evidence="8">The sequence shown here is derived from an EMBL/GenBank/DDBJ whole genome shotgun (WGS) entry which is preliminary data.</text>
</comment>